<protein>
    <submittedName>
        <fullName evidence="9">Purine catabolism protein PucG</fullName>
    </submittedName>
</protein>
<evidence type="ECO:0000256" key="6">
    <source>
        <dbReference type="PIRSR" id="PIRSR000524-1"/>
    </source>
</evidence>
<name>F1YQY7_9PROT</name>
<dbReference type="GO" id="GO:0019265">
    <property type="term" value="P:glycine biosynthetic process, by transamination of glyoxylate"/>
    <property type="evidence" value="ECO:0007669"/>
    <property type="project" value="TreeGrafter"/>
</dbReference>
<dbReference type="GO" id="GO:0008453">
    <property type="term" value="F:alanine-glyoxylate transaminase activity"/>
    <property type="evidence" value="ECO:0007669"/>
    <property type="project" value="TreeGrafter"/>
</dbReference>
<dbReference type="Gene3D" id="3.90.1150.10">
    <property type="entry name" value="Aspartate Aminotransferase, domain 1"/>
    <property type="match status" value="1"/>
</dbReference>
<dbReference type="Gene3D" id="3.40.640.10">
    <property type="entry name" value="Type I PLP-dependent aspartate aminotransferase-like (Major domain)"/>
    <property type="match status" value="1"/>
</dbReference>
<evidence type="ECO:0000256" key="7">
    <source>
        <dbReference type="PIRSR" id="PIRSR000524-50"/>
    </source>
</evidence>
<dbReference type="PANTHER" id="PTHR21152">
    <property type="entry name" value="AMINOTRANSFERASE CLASS V"/>
    <property type="match status" value="1"/>
</dbReference>
<gene>
    <name evidence="9" type="primary">pucG</name>
    <name evidence="9" type="ORF">APO_0308</name>
</gene>
<dbReference type="PIRSF" id="PIRSF000524">
    <property type="entry name" value="SPT"/>
    <property type="match status" value="1"/>
</dbReference>
<dbReference type="InterPro" id="IPR000192">
    <property type="entry name" value="Aminotrans_V_dom"/>
</dbReference>
<evidence type="ECO:0000256" key="2">
    <source>
        <dbReference type="ARBA" id="ARBA00009236"/>
    </source>
</evidence>
<feature type="binding site" evidence="6">
    <location>
        <position position="383"/>
    </location>
    <ligand>
        <name>substrate</name>
    </ligand>
</feature>
<dbReference type="Proteomes" id="UP000018454">
    <property type="component" value="Unassembled WGS sequence"/>
</dbReference>
<dbReference type="FunFam" id="3.40.640.10:FF:000027">
    <property type="entry name" value="Serine--pyruvate aminotransferase, mitochondrial"/>
    <property type="match status" value="1"/>
</dbReference>
<evidence type="ECO:0000256" key="1">
    <source>
        <dbReference type="ARBA" id="ARBA00001933"/>
    </source>
</evidence>
<feature type="modified residue" description="N6-(pyridoxal phosphate)lysine" evidence="7">
    <location>
        <position position="220"/>
    </location>
</feature>
<evidence type="ECO:0000313" key="10">
    <source>
        <dbReference type="Proteomes" id="UP000018454"/>
    </source>
</evidence>
<sequence length="428" mass="46705">MRFHPEYSIRKSHLTMEQTRMIPPMFKQIDPPQRFLMGPGPINAHPRVLRAMSADMLGQFDPEMTEYMNETMALYRQVFMTQNQWTFLVDGTARAGIEAALVSLVEPGAKILIVRAGRFGLLLSEIAERVGAEICTLDLPWGEVASLAQIEAALQEHKPQVLACIHGDTSTTMAQPLDGVGALCKKYNVLSYADVTATLGGVPVCTDRWGIDVVSGGLQKCMGGPPGSAPITISDRAAEHIMTRRHVEAGIRNASLTDGQRPRIPSNYFDLAMVMDYWSEKRLNHHTEATTMLYGAREAACIVLEEGLENRFARHKMASTALIAGLRAMGLTIFGDDAYRMANVTGVWIPASVDGDKVRLRIREDFGIEIGTAFGPLTGKIWRIGTMGYNAAKHKVLLTLGALEAALAAEGFKPPRGAAVDAALASWP</sequence>
<dbReference type="InterPro" id="IPR015422">
    <property type="entry name" value="PyrdxlP-dep_Trfase_small"/>
</dbReference>
<proteinExistence type="inferred from homology"/>
<dbReference type="PANTHER" id="PTHR21152:SF40">
    <property type="entry name" value="ALANINE--GLYOXYLATE AMINOTRANSFERASE"/>
    <property type="match status" value="1"/>
</dbReference>
<feature type="domain" description="Aminotransferase class V" evidence="8">
    <location>
        <begin position="57"/>
        <end position="372"/>
    </location>
</feature>
<accession>F1YQY7</accession>
<dbReference type="Pfam" id="PF00266">
    <property type="entry name" value="Aminotran_5"/>
    <property type="match status" value="1"/>
</dbReference>
<dbReference type="GO" id="GO:0004760">
    <property type="term" value="F:L-serine-pyruvate transaminase activity"/>
    <property type="evidence" value="ECO:0007669"/>
    <property type="project" value="TreeGrafter"/>
</dbReference>
<evidence type="ECO:0000313" key="9">
    <source>
        <dbReference type="EMBL" id="EGE49022.1"/>
    </source>
</evidence>
<reference evidence="9 10" key="1">
    <citation type="journal article" date="2011" name="Science">
        <title>Drosophila microbiome modulates host developmental and metabolic homeostasis via insulin signaling.</title>
        <authorList>
            <person name="Shin S.C."/>
            <person name="Kim S.H."/>
            <person name="You H."/>
            <person name="Kim B."/>
            <person name="Kim A.C."/>
            <person name="Lee K.A."/>
            <person name="Yoon J.H."/>
            <person name="Ryu J.H."/>
            <person name="Lee W.J."/>
        </authorList>
    </citation>
    <scope>NUCLEOTIDE SEQUENCE [LARGE SCALE GENOMIC DNA]</scope>
    <source>
        <strain evidence="9 10">DM001</strain>
    </source>
</reference>
<keyword evidence="5 7" id="KW-0663">Pyridoxal phosphate</keyword>
<comment type="similarity">
    <text evidence="2">Belongs to the class-V pyridoxal-phosphate-dependent aminotransferase family.</text>
</comment>
<comment type="cofactor">
    <cofactor evidence="1 7">
        <name>pyridoxal 5'-phosphate</name>
        <dbReference type="ChEBI" id="CHEBI:597326"/>
    </cofactor>
</comment>
<evidence type="ECO:0000259" key="8">
    <source>
        <dbReference type="Pfam" id="PF00266"/>
    </source>
</evidence>
<dbReference type="EMBL" id="AEUP01000004">
    <property type="protein sequence ID" value="EGE49022.1"/>
    <property type="molecule type" value="Genomic_DNA"/>
</dbReference>
<keyword evidence="4" id="KW-0808">Transferase</keyword>
<dbReference type="InterPro" id="IPR024169">
    <property type="entry name" value="SP_NH2Trfase/AEP_transaminase"/>
</dbReference>
<evidence type="ECO:0000256" key="4">
    <source>
        <dbReference type="ARBA" id="ARBA00022679"/>
    </source>
</evidence>
<comment type="caution">
    <text evidence="9">The sequence shown here is derived from an EMBL/GenBank/DDBJ whole genome shotgun (WGS) entry which is preliminary data.</text>
</comment>
<organism evidence="9 10">
    <name type="scientific">Acetobacter pomorum DM001</name>
    <dbReference type="NCBI Taxonomy" id="945681"/>
    <lineage>
        <taxon>Bacteria</taxon>
        <taxon>Pseudomonadati</taxon>
        <taxon>Pseudomonadota</taxon>
        <taxon>Alphaproteobacteria</taxon>
        <taxon>Acetobacterales</taxon>
        <taxon>Acetobacteraceae</taxon>
        <taxon>Acetobacter</taxon>
    </lineage>
</organism>
<evidence type="ECO:0000256" key="3">
    <source>
        <dbReference type="ARBA" id="ARBA00022576"/>
    </source>
</evidence>
<keyword evidence="3" id="KW-0032">Aminotransferase</keyword>
<dbReference type="AlphaFoldDB" id="F1YQY7"/>
<dbReference type="InterPro" id="IPR015424">
    <property type="entry name" value="PyrdxlP-dep_Trfase"/>
</dbReference>
<dbReference type="InterPro" id="IPR015421">
    <property type="entry name" value="PyrdxlP-dep_Trfase_major"/>
</dbReference>
<dbReference type="SUPFAM" id="SSF53383">
    <property type="entry name" value="PLP-dependent transferases"/>
    <property type="match status" value="1"/>
</dbReference>
<evidence type="ECO:0000256" key="5">
    <source>
        <dbReference type="ARBA" id="ARBA00022898"/>
    </source>
</evidence>